<evidence type="ECO:0000313" key="1">
    <source>
        <dbReference type="EMBL" id="GGZ99468.1"/>
    </source>
</evidence>
<accession>A0A918RGV4</accession>
<protein>
    <submittedName>
        <fullName evidence="1">Uncharacterized protein</fullName>
    </submittedName>
</protein>
<name>A0A918RGV4_9GAMM</name>
<dbReference type="EMBL" id="BMXA01000001">
    <property type="protein sequence ID" value="GGZ99468.1"/>
    <property type="molecule type" value="Genomic_DNA"/>
</dbReference>
<reference evidence="1" key="1">
    <citation type="journal article" date="2014" name="Int. J. Syst. Evol. Microbiol.">
        <title>Complete genome sequence of Corynebacterium casei LMG S-19264T (=DSM 44701T), isolated from a smear-ripened cheese.</title>
        <authorList>
            <consortium name="US DOE Joint Genome Institute (JGI-PGF)"/>
            <person name="Walter F."/>
            <person name="Albersmeier A."/>
            <person name="Kalinowski J."/>
            <person name="Ruckert C."/>
        </authorList>
    </citation>
    <scope>NUCLEOTIDE SEQUENCE</scope>
    <source>
        <strain evidence="1">KCTC 12711</strain>
    </source>
</reference>
<evidence type="ECO:0000313" key="2">
    <source>
        <dbReference type="Proteomes" id="UP000614811"/>
    </source>
</evidence>
<gene>
    <name evidence="1" type="ORF">GCM10008090_05070</name>
</gene>
<dbReference type="AlphaFoldDB" id="A0A918RGV4"/>
<reference evidence="1" key="2">
    <citation type="submission" date="2020-09" db="EMBL/GenBank/DDBJ databases">
        <authorList>
            <person name="Sun Q."/>
            <person name="Kim S."/>
        </authorList>
    </citation>
    <scope>NUCLEOTIDE SEQUENCE</scope>
    <source>
        <strain evidence="1">KCTC 12711</strain>
    </source>
</reference>
<dbReference type="RefSeq" id="WP_189398428.1">
    <property type="nucleotide sequence ID" value="NZ_BMXA01000001.1"/>
</dbReference>
<comment type="caution">
    <text evidence="1">The sequence shown here is derived from an EMBL/GenBank/DDBJ whole genome shotgun (WGS) entry which is preliminary data.</text>
</comment>
<organism evidence="1 2">
    <name type="scientific">Arenicella chitinivorans</name>
    <dbReference type="NCBI Taxonomy" id="1329800"/>
    <lineage>
        <taxon>Bacteria</taxon>
        <taxon>Pseudomonadati</taxon>
        <taxon>Pseudomonadota</taxon>
        <taxon>Gammaproteobacteria</taxon>
        <taxon>Arenicellales</taxon>
        <taxon>Arenicellaceae</taxon>
        <taxon>Arenicella</taxon>
    </lineage>
</organism>
<keyword evidence="2" id="KW-1185">Reference proteome</keyword>
<proteinExistence type="predicted"/>
<dbReference type="Proteomes" id="UP000614811">
    <property type="component" value="Unassembled WGS sequence"/>
</dbReference>
<sequence length="448" mass="50383">MTTEIKHLVFKGIEKKEQILFKSFLNLAKNELTYQVVILKDGDDTEPDIAIVDASYQFGDAEDEVAALPSIKVGNNVEESGIGYLSRPVQWSDFKTELTRLEFGANGEAQPDAERVLPDEMQFVIAEMDEKSESDVPASEEADFSDAAEYDYELDNMSVDYHSFTNSEYMKVVDDVRGFADGDEGVAEVETAKSVVLTTDDESGSASSVLVIETNTLDAWEMSESELDEDHTVTNLILTDEEEEIEDAPDKQAEQALTERLLTGTPVNPGDDFWEYDLEIYSERESLLFIKPGRDMVYSHKEPAKWAKALSVEQVTKIPIGSDWHPTEGLKAYPTSRLIFAHTLATHTKSLARGLDETSEYILERWPQFDLLELDNVLLKLCTLLFVNPESAYSLMQKSGYSRHVVFGLMNACHKLGILRRPEDVKIEAFSEASNEDGMFGKIKDVFR</sequence>